<proteinExistence type="predicted"/>
<evidence type="ECO:0000313" key="1">
    <source>
        <dbReference type="EMBL" id="GAA2362555.1"/>
    </source>
</evidence>
<protein>
    <submittedName>
        <fullName evidence="1">Uncharacterized protein</fullName>
    </submittedName>
</protein>
<reference evidence="2" key="1">
    <citation type="journal article" date="2019" name="Int. J. Syst. Evol. Microbiol.">
        <title>The Global Catalogue of Microorganisms (GCM) 10K type strain sequencing project: providing services to taxonomists for standard genome sequencing and annotation.</title>
        <authorList>
            <consortium name="The Broad Institute Genomics Platform"/>
            <consortium name="The Broad Institute Genome Sequencing Center for Infectious Disease"/>
            <person name="Wu L."/>
            <person name="Ma J."/>
        </authorList>
    </citation>
    <scope>NUCLEOTIDE SEQUENCE [LARGE SCALE GENOMIC DNA]</scope>
    <source>
        <strain evidence="2">JCM 3272</strain>
    </source>
</reference>
<accession>A0ABP5TV78</accession>
<dbReference type="Proteomes" id="UP001501444">
    <property type="component" value="Unassembled WGS sequence"/>
</dbReference>
<keyword evidence="2" id="KW-1185">Reference proteome</keyword>
<gene>
    <name evidence="1" type="ORF">GCM10010170_058740</name>
</gene>
<name>A0ABP5TV78_9ACTN</name>
<organism evidence="1 2">
    <name type="scientific">Dactylosporangium salmoneum</name>
    <dbReference type="NCBI Taxonomy" id="53361"/>
    <lineage>
        <taxon>Bacteria</taxon>
        <taxon>Bacillati</taxon>
        <taxon>Actinomycetota</taxon>
        <taxon>Actinomycetes</taxon>
        <taxon>Micromonosporales</taxon>
        <taxon>Micromonosporaceae</taxon>
        <taxon>Dactylosporangium</taxon>
    </lineage>
</organism>
<comment type="caution">
    <text evidence="1">The sequence shown here is derived from an EMBL/GenBank/DDBJ whole genome shotgun (WGS) entry which is preliminary data.</text>
</comment>
<sequence>MLGLAGLLWSVTSRTAAAGRWSKWLLFCGIVGTPVEMVGCVLLGQWATGILFTVVGLLVFTQWESQREADGQRIWLQPWLDRTVLRRIPLSRRYVDRAYGARGDRGLTLTDLRTEYASVILADATRDAVLDALLDKVGSRLLETVLRIEADMGPAATSRLITRYMILTGIANGVLANATDPGVSIGASPYRGYSQPMLTIAAACRLGSSDELKAIHHQG</sequence>
<evidence type="ECO:0000313" key="2">
    <source>
        <dbReference type="Proteomes" id="UP001501444"/>
    </source>
</evidence>
<dbReference type="EMBL" id="BAAARV010000055">
    <property type="protein sequence ID" value="GAA2362555.1"/>
    <property type="molecule type" value="Genomic_DNA"/>
</dbReference>